<evidence type="ECO:0000256" key="1">
    <source>
        <dbReference type="SAM" id="Phobius"/>
    </source>
</evidence>
<feature type="transmembrane region" description="Helical" evidence="1">
    <location>
        <begin position="71"/>
        <end position="93"/>
    </location>
</feature>
<organism evidence="2 3">
    <name type="scientific">Arthrobacter vasquezii</name>
    <dbReference type="NCBI Taxonomy" id="2977629"/>
    <lineage>
        <taxon>Bacteria</taxon>
        <taxon>Bacillati</taxon>
        <taxon>Actinomycetota</taxon>
        <taxon>Actinomycetes</taxon>
        <taxon>Micrococcales</taxon>
        <taxon>Micrococcaceae</taxon>
        <taxon>Arthrobacter</taxon>
    </lineage>
</organism>
<name>A0ABT6CS18_9MICC</name>
<dbReference type="Pfam" id="PF14329">
    <property type="entry name" value="DUF4386"/>
    <property type="match status" value="1"/>
</dbReference>
<comment type="caution">
    <text evidence="2">The sequence shown here is derived from an EMBL/GenBank/DDBJ whole genome shotgun (WGS) entry which is preliminary data.</text>
</comment>
<evidence type="ECO:0000313" key="3">
    <source>
        <dbReference type="Proteomes" id="UP001220456"/>
    </source>
</evidence>
<dbReference type="InterPro" id="IPR025495">
    <property type="entry name" value="DUF4386"/>
</dbReference>
<feature type="transmembrane region" description="Helical" evidence="1">
    <location>
        <begin position="6"/>
        <end position="28"/>
    </location>
</feature>
<evidence type="ECO:0000313" key="2">
    <source>
        <dbReference type="EMBL" id="MDF9276831.1"/>
    </source>
</evidence>
<keyword evidence="1" id="KW-0472">Membrane</keyword>
<sequence>MRTASGLVTGLGSVAAILVLIGIIGLTFRARLSGRPPRLMHTGLGFAAPGFLVLLAAVLLQAAFFDGDFSGMPYFVVVGMVALIIGFVLIGIFILRSGVLPRWIGVFLVVSSALLLVANEQTSAVLFAVPFQLAIASAGYVMWTADRRERKSSHPGSLRVKAR</sequence>
<keyword evidence="1" id="KW-1133">Transmembrane helix</keyword>
<feature type="transmembrane region" description="Helical" evidence="1">
    <location>
        <begin position="124"/>
        <end position="143"/>
    </location>
</feature>
<proteinExistence type="predicted"/>
<gene>
    <name evidence="2" type="ORF">P4U43_03395</name>
</gene>
<feature type="transmembrane region" description="Helical" evidence="1">
    <location>
        <begin position="100"/>
        <end position="118"/>
    </location>
</feature>
<reference evidence="2 3" key="1">
    <citation type="journal article" date="2023" name="Int. J. Syst. Evol. Microbiol.">
        <title>Arthrobacter vasquezii sp. nov., isolated from a soil sample from Union Glacier, Antarctica.</title>
        <authorList>
            <person name="Valenzuela-Ibaceta F."/>
            <person name="Carrasco V."/>
            <person name="Lagos-Moraga S."/>
            <person name="Dietz-Vargas C."/>
            <person name="Navarro C.A."/>
            <person name="Perez-Donoso J.M."/>
        </authorList>
    </citation>
    <scope>NUCLEOTIDE SEQUENCE [LARGE SCALE GENOMIC DNA]</scope>
    <source>
        <strain evidence="2 3">EH-1B-1</strain>
    </source>
</reference>
<protein>
    <submittedName>
        <fullName evidence="2">DUF4386 family protein</fullName>
    </submittedName>
</protein>
<feature type="transmembrane region" description="Helical" evidence="1">
    <location>
        <begin position="40"/>
        <end position="65"/>
    </location>
</feature>
<dbReference type="EMBL" id="JAROKN010000004">
    <property type="protein sequence ID" value="MDF9276831.1"/>
    <property type="molecule type" value="Genomic_DNA"/>
</dbReference>
<keyword evidence="3" id="KW-1185">Reference proteome</keyword>
<dbReference type="Proteomes" id="UP001220456">
    <property type="component" value="Unassembled WGS sequence"/>
</dbReference>
<keyword evidence="1" id="KW-0812">Transmembrane</keyword>
<accession>A0ABT6CS18</accession>
<dbReference type="RefSeq" id="WP_277357444.1">
    <property type="nucleotide sequence ID" value="NZ_JAROKN010000004.1"/>
</dbReference>